<dbReference type="AlphaFoldDB" id="A0A8J5Z2K9"/>
<dbReference type="EMBL" id="JAHUZN010000005">
    <property type="protein sequence ID" value="KAG8493035.1"/>
    <property type="molecule type" value="Genomic_DNA"/>
</dbReference>
<dbReference type="Proteomes" id="UP000701853">
    <property type="component" value="Chromosome 5"/>
</dbReference>
<reference evidence="1 2" key="1">
    <citation type="journal article" date="2021" name="bioRxiv">
        <title>The Gossypium anomalum genome as a resource for cotton improvement and evolutionary analysis of hybrid incompatibility.</title>
        <authorList>
            <person name="Grover C.E."/>
            <person name="Yuan D."/>
            <person name="Arick M.A."/>
            <person name="Miller E.R."/>
            <person name="Hu G."/>
            <person name="Peterson D.G."/>
            <person name="Wendel J.F."/>
            <person name="Udall J.A."/>
        </authorList>
    </citation>
    <scope>NUCLEOTIDE SEQUENCE [LARGE SCALE GENOMIC DNA]</scope>
    <source>
        <strain evidence="1">JFW-Udall</strain>
        <tissue evidence="1">Leaf</tissue>
    </source>
</reference>
<dbReference type="OrthoDB" id="10408131at2759"/>
<accession>A0A8J5Z2K9</accession>
<gene>
    <name evidence="1" type="ORF">CXB51_010358</name>
</gene>
<protein>
    <submittedName>
        <fullName evidence="1">Uncharacterized protein</fullName>
    </submittedName>
</protein>
<organism evidence="1 2">
    <name type="scientific">Gossypium anomalum</name>
    <dbReference type="NCBI Taxonomy" id="47600"/>
    <lineage>
        <taxon>Eukaryota</taxon>
        <taxon>Viridiplantae</taxon>
        <taxon>Streptophyta</taxon>
        <taxon>Embryophyta</taxon>
        <taxon>Tracheophyta</taxon>
        <taxon>Spermatophyta</taxon>
        <taxon>Magnoliopsida</taxon>
        <taxon>eudicotyledons</taxon>
        <taxon>Gunneridae</taxon>
        <taxon>Pentapetalae</taxon>
        <taxon>rosids</taxon>
        <taxon>malvids</taxon>
        <taxon>Malvales</taxon>
        <taxon>Malvaceae</taxon>
        <taxon>Malvoideae</taxon>
        <taxon>Gossypium</taxon>
    </lineage>
</organism>
<sequence>MLSIVLRFQGLKRVSSAPVKSMSVALLTTSDFAFLVASWHFKGFLEEEEVNGNGIRFNGFI</sequence>
<proteinExistence type="predicted"/>
<name>A0A8J5Z2K9_9ROSI</name>
<evidence type="ECO:0000313" key="2">
    <source>
        <dbReference type="Proteomes" id="UP000701853"/>
    </source>
</evidence>
<evidence type="ECO:0000313" key="1">
    <source>
        <dbReference type="EMBL" id="KAG8493035.1"/>
    </source>
</evidence>
<keyword evidence="2" id="KW-1185">Reference proteome</keyword>
<comment type="caution">
    <text evidence="1">The sequence shown here is derived from an EMBL/GenBank/DDBJ whole genome shotgun (WGS) entry which is preliminary data.</text>
</comment>